<gene>
    <name evidence="3" type="primary">PPP4R2Y</name>
    <name evidence="4" type="synonym">LOC114808767</name>
</gene>
<feature type="compositionally biased region" description="Polar residues" evidence="2">
    <location>
        <begin position="203"/>
        <end position="219"/>
    </location>
</feature>
<evidence type="ECO:0000313" key="3">
    <source>
        <dbReference type="EMBL" id="JAC06657.1"/>
    </source>
</evidence>
<dbReference type="GO" id="GO:0019888">
    <property type="term" value="F:protein phosphatase regulator activity"/>
    <property type="evidence" value="ECO:0000318"/>
    <property type="project" value="GO_Central"/>
</dbReference>
<organism evidence="3">
    <name type="scientific">Ornithorhynchus anatinus</name>
    <name type="common">Duckbill platypus</name>
    <dbReference type="NCBI Taxonomy" id="9258"/>
    <lineage>
        <taxon>Eukaryota</taxon>
        <taxon>Metazoa</taxon>
        <taxon>Chordata</taxon>
        <taxon>Craniata</taxon>
        <taxon>Vertebrata</taxon>
        <taxon>Euteleostomi</taxon>
        <taxon>Mammalia</taxon>
        <taxon>Monotremata</taxon>
        <taxon>Ornithorhynchidae</taxon>
        <taxon>Ornithorhynchus</taxon>
    </lineage>
</organism>
<evidence type="ECO:0000313" key="5">
    <source>
        <dbReference type="Proteomes" id="UP000002279"/>
    </source>
</evidence>
<proteinExistence type="inferred from homology"/>
<dbReference type="Ensembl" id="ENSOANT00000048398.1">
    <property type="protein sequence ID" value="ENSOANP00000051212.1"/>
    <property type="gene ID" value="ENSOANG00000038432.1"/>
</dbReference>
<dbReference type="PANTHER" id="PTHR16487">
    <property type="entry name" value="PPP4R2-RELATED PROTEIN"/>
    <property type="match status" value="1"/>
</dbReference>
<dbReference type="PANTHER" id="PTHR16487:SF7">
    <property type="entry name" value="PROTEIN PHOSPHATASE 4 REGULATORY SUBUNIT 2"/>
    <property type="match status" value="1"/>
</dbReference>
<dbReference type="GO" id="GO:0005634">
    <property type="term" value="C:nucleus"/>
    <property type="evidence" value="ECO:0000318"/>
    <property type="project" value="GO_Central"/>
</dbReference>
<feature type="compositionally biased region" description="Basic and acidic residues" evidence="2">
    <location>
        <begin position="156"/>
        <end position="197"/>
    </location>
</feature>
<name>W8CC72_ORNAN</name>
<reference evidence="4" key="2">
    <citation type="submission" date="2025-05" db="UniProtKB">
        <authorList>
            <consortium name="Ensembl"/>
        </authorList>
    </citation>
    <scope>IDENTIFICATION</scope>
    <source>
        <strain evidence="4">Glennie</strain>
    </source>
</reference>
<comment type="similarity">
    <text evidence="1">Belongs to the PPP4R2 family.</text>
</comment>
<dbReference type="GeneTree" id="ENSGT00940000162859"/>
<dbReference type="Pfam" id="PF09184">
    <property type="entry name" value="PPP4R2"/>
    <property type="match status" value="1"/>
</dbReference>
<evidence type="ECO:0000256" key="1">
    <source>
        <dbReference type="ARBA" id="ARBA00009207"/>
    </source>
</evidence>
<dbReference type="EMBL" id="GATL01000014">
    <property type="protein sequence ID" value="JAC06657.1"/>
    <property type="molecule type" value="Transcribed_RNA"/>
</dbReference>
<dbReference type="Proteomes" id="UP000002279">
    <property type="component" value="Unplaced"/>
</dbReference>
<dbReference type="AlphaFoldDB" id="W8CC72"/>
<evidence type="ECO:0000313" key="4">
    <source>
        <dbReference type="Ensembl" id="ENSOANP00000051212.1"/>
    </source>
</evidence>
<reference evidence="3" key="1">
    <citation type="journal article" date="2014" name="Nature">
        <title>Origins and functional evolution of Y chromosome gene repertoires across mammals.</title>
        <authorList>
            <person name="Cortez D."/>
            <person name="Marin R."/>
            <person name="Toledo-Flores D."/>
            <person name="Froidevaux L."/>
            <person name="Liechti A."/>
            <person name="Waters P.D."/>
            <person name="Grutzner F."/>
            <person name="Kaessmann H."/>
        </authorList>
    </citation>
    <scope>NUCLEOTIDE SEQUENCE</scope>
    <source>
        <tissue evidence="3">Brain</tissue>
    </source>
</reference>
<protein>
    <submittedName>
        <fullName evidence="3">PPP4R2Y</fullName>
    </submittedName>
</protein>
<dbReference type="GO" id="GO:0005737">
    <property type="term" value="C:cytoplasm"/>
    <property type="evidence" value="ECO:0000318"/>
    <property type="project" value="GO_Central"/>
</dbReference>
<sequence length="227" mass="25872">MNIEKLLEALKDFENGNKKEVSPVLDQFLCHVAKTGQTIIPFTIQRLCELITEPKKNYTGTDKFLRGVEKNVMVVSCVYPSTERQLFYLCSESPISDSEGIQEKPLKNKPGLVPVKVEGREAKRVKFDKEGEIEVTNQTPCRKMSSNTVEDAEVSTAEKKDKKSYGREHFSEEKEKKECIIPREMIHDNKNKGKNPDDVLFVNENTSHRSTQMEESNVLQAEGDFTP</sequence>
<dbReference type="InterPro" id="IPR015267">
    <property type="entry name" value="PPP4R2"/>
</dbReference>
<keyword evidence="5" id="KW-1185">Reference proteome</keyword>
<dbReference type="GO" id="GO:0030289">
    <property type="term" value="C:protein phosphatase 4 complex"/>
    <property type="evidence" value="ECO:0000318"/>
    <property type="project" value="GO_Central"/>
</dbReference>
<dbReference type="Bgee" id="ENSOANG00000038432">
    <property type="expression patterns" value="Expressed in testis and 6 other cell types or tissues"/>
</dbReference>
<feature type="region of interest" description="Disordered" evidence="2">
    <location>
        <begin position="143"/>
        <end position="227"/>
    </location>
</feature>
<evidence type="ECO:0000256" key="2">
    <source>
        <dbReference type="SAM" id="MobiDB-lite"/>
    </source>
</evidence>
<accession>W8CC72</accession>